<dbReference type="AlphaFoldDB" id="A0A2S7IGB5"/>
<evidence type="ECO:0000313" key="3">
    <source>
        <dbReference type="EMBL" id="PQA54467.1"/>
    </source>
</evidence>
<sequence length="317" mass="35637">MKRSKRTLLTVALLVFIGISLQVTSPAIPNPPVTGKFKGPAPVTALFERACYDCHSNETNLRWYDRVAPASWLVAQDVRDARAGLNFSTWDSLSPADQQNKIYEIVNMLDAGRMPLQSYTLVHPSAKVTPREIEALRSYAISLAQAKPADAAKIHAADLEFEQYKEHATQRPQTPVALNGIAYFDDYKNWKPISTTTRFDSGTMRVIYGNDIAVKAIEKDQIRPWPQGSVIVKVVWDQLEEASGEVRTGRFNNVQIMIKDDQRFPDTEGWGFARFNGLGLKPYGQSLAFQTTCFNCHKLADKNGYVFDIPLRKADLH</sequence>
<comment type="caution">
    <text evidence="3">The sequence shown here is derived from an EMBL/GenBank/DDBJ whole genome shotgun (WGS) entry which is preliminary data.</text>
</comment>
<accession>A0A2S7IGB5</accession>
<evidence type="ECO:0000313" key="4">
    <source>
        <dbReference type="Proteomes" id="UP000239590"/>
    </source>
</evidence>
<feature type="domain" description="Haem-binding" evidence="2">
    <location>
        <begin position="13"/>
        <end position="144"/>
    </location>
</feature>
<feature type="chain" id="PRO_5015752214" description="Haem-binding domain-containing protein" evidence="1">
    <location>
        <begin position="28"/>
        <end position="317"/>
    </location>
</feature>
<organism evidence="3 4">
    <name type="scientific">Siphonobacter curvatus</name>
    <dbReference type="NCBI Taxonomy" id="2094562"/>
    <lineage>
        <taxon>Bacteria</taxon>
        <taxon>Pseudomonadati</taxon>
        <taxon>Bacteroidota</taxon>
        <taxon>Cytophagia</taxon>
        <taxon>Cytophagales</taxon>
        <taxon>Cytophagaceae</taxon>
        <taxon>Siphonobacter</taxon>
    </lineage>
</organism>
<dbReference type="OrthoDB" id="196738at2"/>
<keyword evidence="1" id="KW-0732">Signal</keyword>
<dbReference type="Gene3D" id="3.50.70.20">
    <property type="entry name" value="Cytochrome P460"/>
    <property type="match status" value="1"/>
</dbReference>
<dbReference type="InterPro" id="IPR025992">
    <property type="entry name" value="Haem-bd"/>
</dbReference>
<dbReference type="InterPro" id="IPR038142">
    <property type="entry name" value="Cytochrome_P460_sp"/>
</dbReference>
<keyword evidence="4" id="KW-1185">Reference proteome</keyword>
<evidence type="ECO:0000259" key="2">
    <source>
        <dbReference type="SMART" id="SM01235"/>
    </source>
</evidence>
<dbReference type="Pfam" id="PF14376">
    <property type="entry name" value="Haem_bd"/>
    <property type="match status" value="1"/>
</dbReference>
<reference evidence="4" key="1">
    <citation type="submission" date="2018-02" db="EMBL/GenBank/DDBJ databases">
        <title>Genome sequencing of Solimonas sp. HR-BB.</title>
        <authorList>
            <person name="Lee Y."/>
            <person name="Jeon C.O."/>
        </authorList>
    </citation>
    <scope>NUCLEOTIDE SEQUENCE [LARGE SCALE GENOMIC DNA]</scope>
    <source>
        <strain evidence="4">HR-U</strain>
    </source>
</reference>
<dbReference type="SMART" id="SM01235">
    <property type="entry name" value="Haem_bd"/>
    <property type="match status" value="1"/>
</dbReference>
<evidence type="ECO:0000256" key="1">
    <source>
        <dbReference type="SAM" id="SignalP"/>
    </source>
</evidence>
<name>A0A2S7IGB5_9BACT</name>
<feature type="signal peptide" evidence="1">
    <location>
        <begin position="1"/>
        <end position="27"/>
    </location>
</feature>
<protein>
    <recommendedName>
        <fullName evidence="2">Haem-binding domain-containing protein</fullName>
    </recommendedName>
</protein>
<dbReference type="InterPro" id="IPR032033">
    <property type="entry name" value="Cytochrome_P460"/>
</dbReference>
<proteinExistence type="predicted"/>
<dbReference type="Proteomes" id="UP000239590">
    <property type="component" value="Unassembled WGS sequence"/>
</dbReference>
<gene>
    <name evidence="3" type="ORF">C5O19_22220</name>
</gene>
<dbReference type="RefSeq" id="WP_104715591.1">
    <property type="nucleotide sequence ID" value="NZ_PTRA01000006.1"/>
</dbReference>
<dbReference type="EMBL" id="PTRA01000006">
    <property type="protein sequence ID" value="PQA54467.1"/>
    <property type="molecule type" value="Genomic_DNA"/>
</dbReference>
<dbReference type="CDD" id="cd20753">
    <property type="entry name" value="cyt_P460_Mc-like"/>
    <property type="match status" value="1"/>
</dbReference>
<dbReference type="Pfam" id="PF16694">
    <property type="entry name" value="Cytochrome_P460"/>
    <property type="match status" value="1"/>
</dbReference>